<dbReference type="PROSITE" id="PS00463">
    <property type="entry name" value="ZN2_CY6_FUNGAL_1"/>
    <property type="match status" value="1"/>
</dbReference>
<dbReference type="SMART" id="SM00906">
    <property type="entry name" value="Fungal_trans"/>
    <property type="match status" value="1"/>
</dbReference>
<dbReference type="GO" id="GO:0003677">
    <property type="term" value="F:DNA binding"/>
    <property type="evidence" value="ECO:0007669"/>
    <property type="project" value="InterPro"/>
</dbReference>
<dbReference type="AlphaFoldDB" id="A0AAN6XLI7"/>
<evidence type="ECO:0000256" key="4">
    <source>
        <dbReference type="ARBA" id="ARBA00023242"/>
    </source>
</evidence>
<keyword evidence="2" id="KW-0805">Transcription regulation</keyword>
<evidence type="ECO:0000256" key="2">
    <source>
        <dbReference type="ARBA" id="ARBA00023015"/>
    </source>
</evidence>
<evidence type="ECO:0000256" key="5">
    <source>
        <dbReference type="SAM" id="MobiDB-lite"/>
    </source>
</evidence>
<evidence type="ECO:0000313" key="8">
    <source>
        <dbReference type="Proteomes" id="UP001303160"/>
    </source>
</evidence>
<evidence type="ECO:0000259" key="6">
    <source>
        <dbReference type="PROSITE" id="PS50048"/>
    </source>
</evidence>
<dbReference type="GO" id="GO:0006351">
    <property type="term" value="P:DNA-templated transcription"/>
    <property type="evidence" value="ECO:0007669"/>
    <property type="project" value="InterPro"/>
</dbReference>
<accession>A0AAN6XLI7</accession>
<dbReference type="Gene3D" id="4.10.240.10">
    <property type="entry name" value="Zn(2)-C6 fungal-type DNA-binding domain"/>
    <property type="match status" value="1"/>
</dbReference>
<dbReference type="InterPro" id="IPR007219">
    <property type="entry name" value="XnlR_reg_dom"/>
</dbReference>
<evidence type="ECO:0000313" key="7">
    <source>
        <dbReference type="EMBL" id="KAK4199962.1"/>
    </source>
</evidence>
<dbReference type="GO" id="GO:0008270">
    <property type="term" value="F:zinc ion binding"/>
    <property type="evidence" value="ECO:0007669"/>
    <property type="project" value="InterPro"/>
</dbReference>
<keyword evidence="1" id="KW-0479">Metal-binding</keyword>
<dbReference type="InterPro" id="IPR001138">
    <property type="entry name" value="Zn2Cys6_DnaBD"/>
</dbReference>
<comment type="caution">
    <text evidence="7">The sequence shown here is derived from an EMBL/GenBank/DDBJ whole genome shotgun (WGS) entry which is preliminary data.</text>
</comment>
<dbReference type="PANTHER" id="PTHR47840:SF1">
    <property type="entry name" value="ZN(II)2CYS6 TRANSCRIPTION FACTOR (EUROFUNG)"/>
    <property type="match status" value="1"/>
</dbReference>
<dbReference type="InterPro" id="IPR036864">
    <property type="entry name" value="Zn2-C6_fun-type_DNA-bd_sf"/>
</dbReference>
<reference evidence="7" key="2">
    <citation type="submission" date="2023-05" db="EMBL/GenBank/DDBJ databases">
        <authorList>
            <consortium name="Lawrence Berkeley National Laboratory"/>
            <person name="Steindorff A."/>
            <person name="Hensen N."/>
            <person name="Bonometti L."/>
            <person name="Westerberg I."/>
            <person name="Brannstrom I.O."/>
            <person name="Guillou S."/>
            <person name="Cros-Aarteil S."/>
            <person name="Calhoun S."/>
            <person name="Haridas S."/>
            <person name="Kuo A."/>
            <person name="Mondo S."/>
            <person name="Pangilinan J."/>
            <person name="Riley R."/>
            <person name="Labutti K."/>
            <person name="Andreopoulos B."/>
            <person name="Lipzen A."/>
            <person name="Chen C."/>
            <person name="Yanf M."/>
            <person name="Daum C."/>
            <person name="Ng V."/>
            <person name="Clum A."/>
            <person name="Ohm R."/>
            <person name="Martin F."/>
            <person name="Silar P."/>
            <person name="Natvig D."/>
            <person name="Lalanne C."/>
            <person name="Gautier V."/>
            <person name="Ament-Velasquez S.L."/>
            <person name="Kruys A."/>
            <person name="Hutchinson M.I."/>
            <person name="Powell A.J."/>
            <person name="Barry K."/>
            <person name="Miller A.N."/>
            <person name="Grigoriev I.V."/>
            <person name="Debuchy R."/>
            <person name="Gladieux P."/>
            <person name="Thoren M.H."/>
            <person name="Johannesson H."/>
        </authorList>
    </citation>
    <scope>NUCLEOTIDE SEQUENCE</scope>
    <source>
        <strain evidence="7">CBS 315.58</strain>
    </source>
</reference>
<dbReference type="PANTHER" id="PTHR47840">
    <property type="entry name" value="ZN(II)2CYS6 TRANSCRIPTION FACTOR (EUROFUNG)-RELATED"/>
    <property type="match status" value="1"/>
</dbReference>
<keyword evidence="8" id="KW-1185">Reference proteome</keyword>
<dbReference type="CDD" id="cd12148">
    <property type="entry name" value="fungal_TF_MHR"/>
    <property type="match status" value="1"/>
</dbReference>
<proteinExistence type="predicted"/>
<keyword evidence="4" id="KW-0539">Nucleus</keyword>
<organism evidence="7 8">
    <name type="scientific">Triangularia verruculosa</name>
    <dbReference type="NCBI Taxonomy" id="2587418"/>
    <lineage>
        <taxon>Eukaryota</taxon>
        <taxon>Fungi</taxon>
        <taxon>Dikarya</taxon>
        <taxon>Ascomycota</taxon>
        <taxon>Pezizomycotina</taxon>
        <taxon>Sordariomycetes</taxon>
        <taxon>Sordariomycetidae</taxon>
        <taxon>Sordariales</taxon>
        <taxon>Podosporaceae</taxon>
        <taxon>Triangularia</taxon>
    </lineage>
</organism>
<dbReference type="Proteomes" id="UP001303160">
    <property type="component" value="Unassembled WGS sequence"/>
</dbReference>
<dbReference type="CDD" id="cd00067">
    <property type="entry name" value="GAL4"/>
    <property type="match status" value="1"/>
</dbReference>
<evidence type="ECO:0000256" key="1">
    <source>
        <dbReference type="ARBA" id="ARBA00022723"/>
    </source>
</evidence>
<dbReference type="EMBL" id="MU863925">
    <property type="protein sequence ID" value="KAK4199962.1"/>
    <property type="molecule type" value="Genomic_DNA"/>
</dbReference>
<dbReference type="PROSITE" id="PS50048">
    <property type="entry name" value="ZN2_CY6_FUNGAL_2"/>
    <property type="match status" value="1"/>
</dbReference>
<feature type="domain" description="Zn(2)-C6 fungal-type" evidence="6">
    <location>
        <begin position="29"/>
        <end position="62"/>
    </location>
</feature>
<sequence length="667" mass="74380">MADAASDAPCVGDIEPPRKKLRVRKGTKSCWECKRRKVRCVPSPETNIACGPCERRGAECISQEFPDVVTRRDIGDPDDRLGRVEALVEGLSKKIDVMKNNPSNTEHRAPNLLQPPLSNDPLPEDGRQTMEHKKTAADLLEAWPDKCVLNLILESPLQSSLRELLFKVGSILSPTPEIPDKLSLQDVLRVPESRTYPVLIARKLLFLGLLFQDIPMASARHPKGLAIECRDSISRAVESALNLVTRNGQLVDSIDGIECIMMESMYHDRAGNLRRSWIAARRAMTMGQLMGLHQSTRSKANVDHEYIWSRIVQADRYLSLMLGLPQGSPDNSFATASALGECSPVERLRRLHCVAAGHILQQNSLDGLSSTQEIDDLFQRAASCMPPQWWLTPELTTRAEEEGLKGPEKTFRLMSQAVHYHLLAQLHLPLLLKSSFDQRGTYSKMTAINASREVLTRFLAFRKVNPISSYCHGIDALAFIASTAMCIAHLDAHRQKAQAGMADDTLKFLAHQRQGDRGILEATLKAMEHMFIHGKDVFAGRIGTVLRHLLVIEAEVHAGDLWSYCSNPEGKDEEAGELGCSGKMSDDNTLLKIHIPYLCRVLVRRGSLEEPVFAANLREQPMDAESREELLGHGIFFQEDWGLQDVNSAFFDNLLRGMTDSDFADIG</sequence>
<gene>
    <name evidence="7" type="ORF">QBC40DRAFT_340142</name>
</gene>
<dbReference type="SUPFAM" id="SSF57701">
    <property type="entry name" value="Zn2/Cys6 DNA-binding domain"/>
    <property type="match status" value="1"/>
</dbReference>
<reference evidence="7" key="1">
    <citation type="journal article" date="2023" name="Mol. Phylogenet. Evol.">
        <title>Genome-scale phylogeny and comparative genomics of the fungal order Sordariales.</title>
        <authorList>
            <person name="Hensen N."/>
            <person name="Bonometti L."/>
            <person name="Westerberg I."/>
            <person name="Brannstrom I.O."/>
            <person name="Guillou S."/>
            <person name="Cros-Aarteil S."/>
            <person name="Calhoun S."/>
            <person name="Haridas S."/>
            <person name="Kuo A."/>
            <person name="Mondo S."/>
            <person name="Pangilinan J."/>
            <person name="Riley R."/>
            <person name="LaButti K."/>
            <person name="Andreopoulos B."/>
            <person name="Lipzen A."/>
            <person name="Chen C."/>
            <person name="Yan M."/>
            <person name="Daum C."/>
            <person name="Ng V."/>
            <person name="Clum A."/>
            <person name="Steindorff A."/>
            <person name="Ohm R.A."/>
            <person name="Martin F."/>
            <person name="Silar P."/>
            <person name="Natvig D.O."/>
            <person name="Lalanne C."/>
            <person name="Gautier V."/>
            <person name="Ament-Velasquez S.L."/>
            <person name="Kruys A."/>
            <person name="Hutchinson M.I."/>
            <person name="Powell A.J."/>
            <person name="Barry K."/>
            <person name="Miller A.N."/>
            <person name="Grigoriev I.V."/>
            <person name="Debuchy R."/>
            <person name="Gladieux P."/>
            <person name="Hiltunen Thoren M."/>
            <person name="Johannesson H."/>
        </authorList>
    </citation>
    <scope>NUCLEOTIDE SEQUENCE</scope>
    <source>
        <strain evidence="7">CBS 315.58</strain>
    </source>
</reference>
<protein>
    <recommendedName>
        <fullName evidence="6">Zn(2)-C6 fungal-type domain-containing protein</fullName>
    </recommendedName>
</protein>
<feature type="region of interest" description="Disordered" evidence="5">
    <location>
        <begin position="96"/>
        <end position="124"/>
    </location>
</feature>
<dbReference type="GO" id="GO:0000981">
    <property type="term" value="F:DNA-binding transcription factor activity, RNA polymerase II-specific"/>
    <property type="evidence" value="ECO:0007669"/>
    <property type="project" value="InterPro"/>
</dbReference>
<name>A0AAN6XLI7_9PEZI</name>
<keyword evidence="3" id="KW-0804">Transcription</keyword>
<evidence type="ECO:0000256" key="3">
    <source>
        <dbReference type="ARBA" id="ARBA00023163"/>
    </source>
</evidence>
<dbReference type="SMART" id="SM00066">
    <property type="entry name" value="GAL4"/>
    <property type="match status" value="1"/>
</dbReference>